<reference evidence="7 8" key="1">
    <citation type="submission" date="2020-10" db="EMBL/GenBank/DDBJ databases">
        <title>The Coptis chinensis genome and diversification of protoberbering-type alkaloids.</title>
        <authorList>
            <person name="Wang B."/>
            <person name="Shu S."/>
            <person name="Song C."/>
            <person name="Liu Y."/>
        </authorList>
    </citation>
    <scope>NUCLEOTIDE SEQUENCE [LARGE SCALE GENOMIC DNA]</scope>
    <source>
        <strain evidence="7">HL-2020</strain>
        <tissue evidence="7">Leaf</tissue>
    </source>
</reference>
<protein>
    <recommendedName>
        <fullName evidence="4">fructose-bisphosphate aldolase</fullName>
        <ecNumber evidence="4">4.1.2.13</ecNumber>
    </recommendedName>
</protein>
<evidence type="ECO:0000256" key="5">
    <source>
        <dbReference type="ARBA" id="ARBA00023152"/>
    </source>
</evidence>
<keyword evidence="5" id="KW-0324">Glycolysis</keyword>
<dbReference type="GO" id="GO:0006096">
    <property type="term" value="P:glycolytic process"/>
    <property type="evidence" value="ECO:0007669"/>
    <property type="project" value="UniProtKB-UniPathway"/>
</dbReference>
<comment type="caution">
    <text evidence="7">The sequence shown here is derived from an EMBL/GenBank/DDBJ whole genome shotgun (WGS) entry which is preliminary data.</text>
</comment>
<comment type="pathway">
    <text evidence="2">Carbohydrate degradation; glycolysis; D-glyceraldehyde 3-phosphate and glycerone phosphate from D-glucose: step 4/4.</text>
</comment>
<gene>
    <name evidence="7" type="ORF">IFM89_031508</name>
</gene>
<evidence type="ECO:0000256" key="1">
    <source>
        <dbReference type="ARBA" id="ARBA00000441"/>
    </source>
</evidence>
<keyword evidence="8" id="KW-1185">Reference proteome</keyword>
<evidence type="ECO:0000256" key="6">
    <source>
        <dbReference type="ARBA" id="ARBA00023239"/>
    </source>
</evidence>
<proteinExistence type="inferred from homology"/>
<dbReference type="OrthoDB" id="36455at2759"/>
<keyword evidence="6" id="KW-0456">Lyase</keyword>
<dbReference type="SUPFAM" id="SSF51569">
    <property type="entry name" value="Aldolase"/>
    <property type="match status" value="1"/>
</dbReference>
<dbReference type="Proteomes" id="UP000631114">
    <property type="component" value="Unassembled WGS sequence"/>
</dbReference>
<dbReference type="InterPro" id="IPR000741">
    <property type="entry name" value="FBA_I"/>
</dbReference>
<evidence type="ECO:0000313" key="7">
    <source>
        <dbReference type="EMBL" id="KAF9598840.1"/>
    </source>
</evidence>
<dbReference type="GO" id="GO:0004332">
    <property type="term" value="F:fructose-bisphosphate aldolase activity"/>
    <property type="evidence" value="ECO:0007669"/>
    <property type="project" value="UniProtKB-EC"/>
</dbReference>
<evidence type="ECO:0000313" key="8">
    <source>
        <dbReference type="Proteomes" id="UP000631114"/>
    </source>
</evidence>
<comment type="similarity">
    <text evidence="3">Belongs to the class I fructose-bisphosphate aldolase family.</text>
</comment>
<dbReference type="InterPro" id="IPR013785">
    <property type="entry name" value="Aldolase_TIM"/>
</dbReference>
<dbReference type="Gene3D" id="3.20.20.70">
    <property type="entry name" value="Aldolase class I"/>
    <property type="match status" value="2"/>
</dbReference>
<dbReference type="Pfam" id="PF00274">
    <property type="entry name" value="Glycolytic"/>
    <property type="match status" value="2"/>
</dbReference>
<accession>A0A835LL20</accession>
<dbReference type="EMBL" id="JADFTS010000007">
    <property type="protein sequence ID" value="KAF9598840.1"/>
    <property type="molecule type" value="Genomic_DNA"/>
</dbReference>
<dbReference type="EC" id="4.1.2.13" evidence="4"/>
<evidence type="ECO:0000256" key="2">
    <source>
        <dbReference type="ARBA" id="ARBA00004714"/>
    </source>
</evidence>
<evidence type="ECO:0000256" key="4">
    <source>
        <dbReference type="ARBA" id="ARBA00013068"/>
    </source>
</evidence>
<sequence length="162" mass="17746">MSIGRKWKEVIDITDRITYSFHMNSLPMYTPGRGILATDESIGNNWEASIQRSINENANGLASMPSSSVLAACYKALNDHKVLLKGTLLKPNMVTPGSDAKKVAPQNEEQATINLNAMNQLKGKKPWSLSFSFGRALSPEYSQGMVRKSGKCGEQLPSSQKV</sequence>
<evidence type="ECO:0000256" key="3">
    <source>
        <dbReference type="ARBA" id="ARBA00010387"/>
    </source>
</evidence>
<dbReference type="AlphaFoldDB" id="A0A835LL20"/>
<organism evidence="7 8">
    <name type="scientific">Coptis chinensis</name>
    <dbReference type="NCBI Taxonomy" id="261450"/>
    <lineage>
        <taxon>Eukaryota</taxon>
        <taxon>Viridiplantae</taxon>
        <taxon>Streptophyta</taxon>
        <taxon>Embryophyta</taxon>
        <taxon>Tracheophyta</taxon>
        <taxon>Spermatophyta</taxon>
        <taxon>Magnoliopsida</taxon>
        <taxon>Ranunculales</taxon>
        <taxon>Ranunculaceae</taxon>
        <taxon>Coptidoideae</taxon>
        <taxon>Coptis</taxon>
    </lineage>
</organism>
<dbReference type="UniPathway" id="UPA00109">
    <property type="reaction ID" value="UER00183"/>
</dbReference>
<comment type="catalytic activity">
    <reaction evidence="1">
        <text>beta-D-fructose 1,6-bisphosphate = D-glyceraldehyde 3-phosphate + dihydroxyacetone phosphate</text>
        <dbReference type="Rhea" id="RHEA:14729"/>
        <dbReference type="ChEBI" id="CHEBI:32966"/>
        <dbReference type="ChEBI" id="CHEBI:57642"/>
        <dbReference type="ChEBI" id="CHEBI:59776"/>
        <dbReference type="EC" id="4.1.2.13"/>
    </reaction>
</comment>
<name>A0A835LL20_9MAGN</name>
<dbReference type="PANTHER" id="PTHR11627">
    <property type="entry name" value="FRUCTOSE-BISPHOSPHATE ALDOLASE"/>
    <property type="match status" value="1"/>
</dbReference>